<name>A0A366XWJ1_9BACI</name>
<dbReference type="RefSeq" id="WP_113805752.1">
    <property type="nucleotide sequence ID" value="NZ_QOCW01000007.1"/>
</dbReference>
<keyword evidence="5" id="KW-1185">Reference proteome</keyword>
<feature type="domain" description="CBS" evidence="3">
    <location>
        <begin position="19"/>
        <end position="79"/>
    </location>
</feature>
<evidence type="ECO:0000313" key="5">
    <source>
        <dbReference type="Proteomes" id="UP000253314"/>
    </source>
</evidence>
<dbReference type="PANTHER" id="PTHR43080">
    <property type="entry name" value="CBS DOMAIN-CONTAINING PROTEIN CBSX3, MITOCHONDRIAL"/>
    <property type="match status" value="1"/>
</dbReference>
<dbReference type="AlphaFoldDB" id="A0A366XWJ1"/>
<dbReference type="Gene3D" id="3.10.580.10">
    <property type="entry name" value="CBS-domain"/>
    <property type="match status" value="1"/>
</dbReference>
<dbReference type="Pfam" id="PF00571">
    <property type="entry name" value="CBS"/>
    <property type="match status" value="2"/>
</dbReference>
<evidence type="ECO:0000259" key="3">
    <source>
        <dbReference type="PROSITE" id="PS51371"/>
    </source>
</evidence>
<dbReference type="SUPFAM" id="SSF54631">
    <property type="entry name" value="CBS-domain pair"/>
    <property type="match status" value="1"/>
</dbReference>
<keyword evidence="1 2" id="KW-0129">CBS domain</keyword>
<dbReference type="NCBIfam" id="NF041630">
    <property type="entry name" value="CBS_CbpB"/>
    <property type="match status" value="1"/>
</dbReference>
<gene>
    <name evidence="4" type="ORF">DS031_09090</name>
</gene>
<dbReference type="InterPro" id="IPR048125">
    <property type="entry name" value="CBS_CbpB"/>
</dbReference>
<dbReference type="InterPro" id="IPR000644">
    <property type="entry name" value="CBS_dom"/>
</dbReference>
<comment type="caution">
    <text evidence="4">The sequence shown here is derived from an EMBL/GenBank/DDBJ whole genome shotgun (WGS) entry which is preliminary data.</text>
</comment>
<dbReference type="Proteomes" id="UP000253314">
    <property type="component" value="Unassembled WGS sequence"/>
</dbReference>
<dbReference type="EMBL" id="QOCW01000007">
    <property type="protein sequence ID" value="RBW69996.1"/>
    <property type="molecule type" value="Genomic_DNA"/>
</dbReference>
<evidence type="ECO:0000256" key="1">
    <source>
        <dbReference type="ARBA" id="ARBA00023122"/>
    </source>
</evidence>
<sequence length="146" mass="16554">MEKEIIKQELYEKSIQDLIISADIVAHVQLNNPLEHALLVLIKSGYSAIPVLDELFHLKGLISTTMILDATLGIERIEVEQLSKKCVKDVMNTEVPCIQESESFFKGLKLSINNAFLCVVDEKGVFKGILTRRAILKFVNRYIHEN</sequence>
<dbReference type="PANTHER" id="PTHR43080:SF30">
    <property type="entry name" value="CYCLIC DI-AMP RECEPTOR B"/>
    <property type="match status" value="1"/>
</dbReference>
<reference evidence="4 5" key="1">
    <citation type="submission" date="2018-07" db="EMBL/GenBank/DDBJ databases">
        <title>Lottiidibacillus patelloidae gen. nov., sp. nov., isolated from the intestinal tract of a marine limpet and the reclassification of B. taeanensis BH030017T, B. algicola KMM 3737T and B. hwajinpoensis SW-72T as genus Lottiidibacillus.</title>
        <authorList>
            <person name="Liu R."/>
            <person name="Huang Z."/>
        </authorList>
    </citation>
    <scope>NUCLEOTIDE SEQUENCE [LARGE SCALE GENOMIC DNA]</scope>
    <source>
        <strain evidence="4 5">BH030017</strain>
    </source>
</reference>
<dbReference type="OrthoDB" id="2375431at2"/>
<evidence type="ECO:0000313" key="4">
    <source>
        <dbReference type="EMBL" id="RBW69996.1"/>
    </source>
</evidence>
<dbReference type="PROSITE" id="PS51371">
    <property type="entry name" value="CBS"/>
    <property type="match status" value="1"/>
</dbReference>
<dbReference type="SMART" id="SM00116">
    <property type="entry name" value="CBS"/>
    <property type="match status" value="2"/>
</dbReference>
<proteinExistence type="predicted"/>
<organism evidence="4 5">
    <name type="scientific">Bacillus taeanensis</name>
    <dbReference type="NCBI Taxonomy" id="273032"/>
    <lineage>
        <taxon>Bacteria</taxon>
        <taxon>Bacillati</taxon>
        <taxon>Bacillota</taxon>
        <taxon>Bacilli</taxon>
        <taxon>Bacillales</taxon>
        <taxon>Bacillaceae</taxon>
        <taxon>Bacillus</taxon>
    </lineage>
</organism>
<evidence type="ECO:0000256" key="2">
    <source>
        <dbReference type="PROSITE-ProRule" id="PRU00703"/>
    </source>
</evidence>
<dbReference type="CDD" id="cd04643">
    <property type="entry name" value="CBS_pair_bac"/>
    <property type="match status" value="1"/>
</dbReference>
<dbReference type="InterPro" id="IPR046342">
    <property type="entry name" value="CBS_dom_sf"/>
</dbReference>
<protein>
    <submittedName>
        <fullName evidence="4">CBS domain-containing protein</fullName>
    </submittedName>
</protein>
<accession>A0A366XWJ1</accession>
<dbReference type="InterPro" id="IPR051257">
    <property type="entry name" value="Diverse_CBS-Domain"/>
</dbReference>